<protein>
    <submittedName>
        <fullName evidence="1">Uncharacterized protein</fullName>
    </submittedName>
</protein>
<gene>
    <name evidence="1" type="ORF">H1P_3110008</name>
</gene>
<keyword evidence="2" id="KW-1185">Reference proteome</keyword>
<accession>A0A563VUU5</accession>
<proteinExistence type="predicted"/>
<reference evidence="1 2" key="1">
    <citation type="submission" date="2019-01" db="EMBL/GenBank/DDBJ databases">
        <authorList>
            <person name="Brito A."/>
        </authorList>
    </citation>
    <scope>NUCLEOTIDE SEQUENCE [LARGE SCALE GENOMIC DNA]</scope>
    <source>
        <strain evidence="1">1</strain>
    </source>
</reference>
<sequence>MGEAQLTMLGNCAVWNLLISQQNPQTVIAKDYHNKTNRLFVLPFFHSLRTINHCLIYHFSCR</sequence>
<evidence type="ECO:0000313" key="2">
    <source>
        <dbReference type="Proteomes" id="UP000320055"/>
    </source>
</evidence>
<dbReference type="AlphaFoldDB" id="A0A563VUU5"/>
<evidence type="ECO:0000313" key="1">
    <source>
        <dbReference type="EMBL" id="VEP15169.1"/>
    </source>
</evidence>
<name>A0A563VUU5_9CYAN</name>
<dbReference type="Proteomes" id="UP000320055">
    <property type="component" value="Unassembled WGS sequence"/>
</dbReference>
<dbReference type="EMBL" id="CAACVJ010000237">
    <property type="protein sequence ID" value="VEP15169.1"/>
    <property type="molecule type" value="Genomic_DNA"/>
</dbReference>
<organism evidence="1 2">
    <name type="scientific">Hyella patelloides LEGE 07179</name>
    <dbReference type="NCBI Taxonomy" id="945734"/>
    <lineage>
        <taxon>Bacteria</taxon>
        <taxon>Bacillati</taxon>
        <taxon>Cyanobacteriota</taxon>
        <taxon>Cyanophyceae</taxon>
        <taxon>Pleurocapsales</taxon>
        <taxon>Hyellaceae</taxon>
        <taxon>Hyella</taxon>
    </lineage>
</organism>